<evidence type="ECO:0000256" key="11">
    <source>
        <dbReference type="ARBA" id="ARBA00023136"/>
    </source>
</evidence>
<reference evidence="14 15" key="1">
    <citation type="journal article" date="2021" name="BMC Genomics">
        <title>Datura genome reveals duplications of psychoactive alkaloid biosynthetic genes and high mutation rate following tissue culture.</title>
        <authorList>
            <person name="Rajewski A."/>
            <person name="Carter-House D."/>
            <person name="Stajich J."/>
            <person name="Litt A."/>
        </authorList>
    </citation>
    <scope>NUCLEOTIDE SEQUENCE [LARGE SCALE GENOMIC DNA]</scope>
    <source>
        <strain evidence="14">AR-01</strain>
    </source>
</reference>
<keyword evidence="15" id="KW-1185">Reference proteome</keyword>
<evidence type="ECO:0000256" key="8">
    <source>
        <dbReference type="ARBA" id="ARBA00022968"/>
    </source>
</evidence>
<dbReference type="EMBL" id="JACEIK010011805">
    <property type="protein sequence ID" value="MCE3215887.1"/>
    <property type="molecule type" value="Genomic_DNA"/>
</dbReference>
<comment type="subcellular location">
    <subcellularLocation>
        <location evidence="2 13">Golgi apparatus membrane</location>
        <topology evidence="2 13">Single-pass type II membrane protein</topology>
    </subcellularLocation>
</comment>
<keyword evidence="11" id="KW-0472">Membrane</keyword>
<dbReference type="PANTHER" id="PTHR11214">
    <property type="entry name" value="BETA-1,3-N-ACETYLGLUCOSAMINYLTRANSFERASE"/>
    <property type="match status" value="1"/>
</dbReference>
<evidence type="ECO:0000256" key="7">
    <source>
        <dbReference type="ARBA" id="ARBA00022692"/>
    </source>
</evidence>
<accession>A0ABS8WX38</accession>
<dbReference type="Proteomes" id="UP000823775">
    <property type="component" value="Unassembled WGS sequence"/>
</dbReference>
<keyword evidence="6" id="KW-0808">Transferase</keyword>
<evidence type="ECO:0000256" key="2">
    <source>
        <dbReference type="ARBA" id="ARBA00004323"/>
    </source>
</evidence>
<name>A0ABS8WX38_DATST</name>
<evidence type="ECO:0000256" key="10">
    <source>
        <dbReference type="ARBA" id="ARBA00023034"/>
    </source>
</evidence>
<evidence type="ECO:0000256" key="1">
    <source>
        <dbReference type="ARBA" id="ARBA00001936"/>
    </source>
</evidence>
<evidence type="ECO:0000256" key="3">
    <source>
        <dbReference type="ARBA" id="ARBA00004922"/>
    </source>
</evidence>
<keyword evidence="5 13" id="KW-0328">Glycosyltransferase</keyword>
<gene>
    <name evidence="14" type="ORF">HAX54_003993</name>
</gene>
<comment type="similarity">
    <text evidence="4 13">Belongs to the glycosyltransferase 31 family.</text>
</comment>
<comment type="cofactor">
    <cofactor evidence="1 13">
        <name>Mn(2+)</name>
        <dbReference type="ChEBI" id="CHEBI:29035"/>
    </cofactor>
</comment>
<keyword evidence="12 13" id="KW-0464">Manganese</keyword>
<dbReference type="InterPro" id="IPR002659">
    <property type="entry name" value="Glyco_trans_31"/>
</dbReference>
<protein>
    <recommendedName>
        <fullName evidence="13">Hexosyltransferase</fullName>
        <ecNumber evidence="13">2.4.1.-</ecNumber>
    </recommendedName>
</protein>
<evidence type="ECO:0000256" key="12">
    <source>
        <dbReference type="ARBA" id="ARBA00023211"/>
    </source>
</evidence>
<organism evidence="14 15">
    <name type="scientific">Datura stramonium</name>
    <name type="common">Jimsonweed</name>
    <name type="synonym">Common thornapple</name>
    <dbReference type="NCBI Taxonomy" id="4076"/>
    <lineage>
        <taxon>Eukaryota</taxon>
        <taxon>Viridiplantae</taxon>
        <taxon>Streptophyta</taxon>
        <taxon>Embryophyta</taxon>
        <taxon>Tracheophyta</taxon>
        <taxon>Spermatophyta</taxon>
        <taxon>Magnoliopsida</taxon>
        <taxon>eudicotyledons</taxon>
        <taxon>Gunneridae</taxon>
        <taxon>Pentapetalae</taxon>
        <taxon>asterids</taxon>
        <taxon>lamiids</taxon>
        <taxon>Solanales</taxon>
        <taxon>Solanaceae</taxon>
        <taxon>Solanoideae</taxon>
        <taxon>Datureae</taxon>
        <taxon>Datura</taxon>
    </lineage>
</organism>
<proteinExistence type="inferred from homology"/>
<keyword evidence="8" id="KW-0735">Signal-anchor</keyword>
<comment type="caution">
    <text evidence="14">The sequence shown here is derived from an EMBL/GenBank/DDBJ whole genome shotgun (WGS) entry which is preliminary data.</text>
</comment>
<keyword evidence="10 13" id="KW-0333">Golgi apparatus</keyword>
<evidence type="ECO:0000256" key="6">
    <source>
        <dbReference type="ARBA" id="ARBA00022679"/>
    </source>
</evidence>
<sequence length="187" mass="21105">MQYEAVRSGEVAVHFIGLDKNRQVNFELWKEAQVYGDIQLLPFVDYYSLLTLKTIAICIMGVKILPAKYHPTGIKKQIGISVEEYPPSSYPHGHMDSYISRDIAKFIVQGHQEKELMLFKLEDVALGIWVENSGGRVTKYSMLMMKKFYNAGCESIYILACTLSESEDGTMSVGETAERASEPNCCE</sequence>
<dbReference type="EC" id="2.4.1.-" evidence="13"/>
<evidence type="ECO:0000313" key="15">
    <source>
        <dbReference type="Proteomes" id="UP000823775"/>
    </source>
</evidence>
<dbReference type="Pfam" id="PF01762">
    <property type="entry name" value="Galactosyl_T"/>
    <property type="match status" value="1"/>
</dbReference>
<evidence type="ECO:0000256" key="5">
    <source>
        <dbReference type="ARBA" id="ARBA00022676"/>
    </source>
</evidence>
<keyword evidence="9" id="KW-1133">Transmembrane helix</keyword>
<evidence type="ECO:0000313" key="14">
    <source>
        <dbReference type="EMBL" id="MCE3215887.1"/>
    </source>
</evidence>
<dbReference type="PANTHER" id="PTHR11214:SF3">
    <property type="entry name" value="BETA-1,3-GALACTOSYLTRANSFERASE 6"/>
    <property type="match status" value="1"/>
</dbReference>
<keyword evidence="7" id="KW-0812">Transmembrane</keyword>
<evidence type="ECO:0000256" key="13">
    <source>
        <dbReference type="RuleBase" id="RU363063"/>
    </source>
</evidence>
<evidence type="ECO:0000256" key="9">
    <source>
        <dbReference type="ARBA" id="ARBA00022989"/>
    </source>
</evidence>
<evidence type="ECO:0000256" key="4">
    <source>
        <dbReference type="ARBA" id="ARBA00008661"/>
    </source>
</evidence>
<comment type="pathway">
    <text evidence="3">Protein modification; protein glycosylation.</text>
</comment>